<geneLocation type="plasmid" evidence="3 4">
    <name>pMM59_01</name>
</geneLocation>
<dbReference type="CDD" id="cd07341">
    <property type="entry name" value="M56_BlaR1_MecR1_like"/>
    <property type="match status" value="1"/>
</dbReference>
<evidence type="ECO:0000313" key="3">
    <source>
        <dbReference type="EMBL" id="BCK85991.1"/>
    </source>
</evidence>
<gene>
    <name evidence="3" type="ORF">MM59RIKEN_33100</name>
</gene>
<name>A0A830QSV7_9FIRM</name>
<dbReference type="PANTHER" id="PTHR34978">
    <property type="entry name" value="POSSIBLE SENSOR-TRANSDUCER PROTEIN BLAR"/>
    <property type="match status" value="1"/>
</dbReference>
<feature type="transmembrane region" description="Helical" evidence="1">
    <location>
        <begin position="34"/>
        <end position="51"/>
    </location>
</feature>
<protein>
    <recommendedName>
        <fullName evidence="2">Peptidase M56 domain-containing protein</fullName>
    </recommendedName>
</protein>
<dbReference type="KEGG" id="pfaa:MM59RIKEN_33100"/>
<keyword evidence="4" id="KW-1185">Reference proteome</keyword>
<accession>A0A830QSV7</accession>
<evidence type="ECO:0000313" key="4">
    <source>
        <dbReference type="Proteomes" id="UP000679848"/>
    </source>
</evidence>
<keyword evidence="1" id="KW-1133">Transmembrane helix</keyword>
<organism evidence="3 4">
    <name type="scientific">Pusillibacter faecalis</name>
    <dbReference type="NCBI Taxonomy" id="2714358"/>
    <lineage>
        <taxon>Bacteria</taxon>
        <taxon>Bacillati</taxon>
        <taxon>Bacillota</taxon>
        <taxon>Clostridia</taxon>
        <taxon>Eubacteriales</taxon>
        <taxon>Oscillospiraceae</taxon>
        <taxon>Pusillibacter</taxon>
    </lineage>
</organism>
<evidence type="ECO:0000259" key="2">
    <source>
        <dbReference type="Pfam" id="PF05569"/>
    </source>
</evidence>
<dbReference type="InterPro" id="IPR052173">
    <property type="entry name" value="Beta-lactam_resp_regulator"/>
</dbReference>
<dbReference type="PANTHER" id="PTHR34978:SF3">
    <property type="entry name" value="SLR0241 PROTEIN"/>
    <property type="match status" value="1"/>
</dbReference>
<dbReference type="RefSeq" id="WP_213543883.1">
    <property type="nucleotide sequence ID" value="NZ_AP023421.1"/>
</dbReference>
<keyword evidence="3" id="KW-0614">Plasmid</keyword>
<feature type="transmembrane region" description="Helical" evidence="1">
    <location>
        <begin position="322"/>
        <end position="342"/>
    </location>
</feature>
<feature type="domain" description="Peptidase M56" evidence="2">
    <location>
        <begin position="7"/>
        <end position="312"/>
    </location>
</feature>
<dbReference type="Pfam" id="PF05569">
    <property type="entry name" value="Peptidase_M56"/>
    <property type="match status" value="1"/>
</dbReference>
<keyword evidence="1" id="KW-0812">Transmembrane</keyword>
<feature type="transmembrane region" description="Helical" evidence="1">
    <location>
        <begin position="132"/>
        <end position="151"/>
    </location>
</feature>
<reference evidence="3" key="1">
    <citation type="submission" date="2020-09" db="EMBL/GenBank/DDBJ databases">
        <title>New species isolated from human feces.</title>
        <authorList>
            <person name="Kitahara M."/>
            <person name="Shigeno Y."/>
            <person name="Shime M."/>
            <person name="Matsumoto Y."/>
            <person name="Nakamura S."/>
            <person name="Motooka D."/>
            <person name="Fukuoka S."/>
            <person name="Nishikawa H."/>
            <person name="Benno Y."/>
        </authorList>
    </citation>
    <scope>NUCLEOTIDE SEQUENCE</scope>
    <source>
        <strain evidence="3">MM59</strain>
        <plasmid evidence="3">pMM59_01</plasmid>
    </source>
</reference>
<feature type="transmembrane region" description="Helical" evidence="1">
    <location>
        <begin position="6"/>
        <end position="22"/>
    </location>
</feature>
<keyword evidence="1" id="KW-0472">Membrane</keyword>
<dbReference type="Proteomes" id="UP000679848">
    <property type="component" value="Plasmid pMM59_01"/>
</dbReference>
<proteinExistence type="predicted"/>
<sequence>MKEVLFTSSVLIAALLLLRWLFRNSIPRRVQYALWGLVLARLLLPVSLPAVDFSVLTAAEPMGRQIGSQALYIEPIRESVTAPDSTPVQERTPSDYQRIALDRATQDNTRVFTDQKDVTHTVQYARQISLEAFLYSVWLAGMSGMAVWLLVSNLRFWRKLCKVRIPYQVEGFKYPVYWVDAGLPSPCLFGLLRPAIYVTPAAAASPENLRYVLAHEETHARHFDPLWSLLRVVCLAVYWFHPLVWAAAAASKTDCELACDEAVLARLNAEERIAYGRTLLALIPVRRGPSSPLLSATTMTSDKRHLRDRITRIAENRQTKSAALFLVLALAAVVCAVTFTGAKQPEARPLTGDELAYFNEEFFNNDVSGTNIRNQFLVSLYERPEDIDLYELFYCGIPNSSTFDGITGSSAEEDSLVYGSELPDCPRYKATTSDMDTLLNQYTGLSVEETTGKGLENFTYLSQYDAYYWAHGDTNYFANVLITAGERIGNTIQLYYRSAGVYGSGAPGWAFEDAAWTDAEYPWACVTLEEQPDGSFWFVSNLPSKRPVISTVFPEVEPVLTIPLTDLAPYQPEPVAVTRRIGDCAERGGGMLIHGMDGSEISFRPYLSTDGNLYAAVIYDEAVGNSRMIAWDAGCFFTFPEGTGLDDVSIDFFSDLFGYEGLVLSYLTQESILDYQRSIIHDYYYFQDPDTPVLLARVYGGDTAILDLDGDGASELFTDGNQLLFQRGGQLYHADITALLENNWPEMIGWDYSLIDTNRRCLFLCASVPLSGEANVSGTAVRRIYFDGENLLVYKDTAAYTDHIADSIDAPEMVLSAAREHVLEELSWWQTHTGQQSYVNGVWHDSGTQAEWDDWRITSLELVDTAPAYPELGIQVYSYGYELHTATPALTVMAGGMYMDEDGWVGGMNSDNLLVFHTLTDSGPTLLESSIPTDVGRTSDNPMFAACLARVLLENDLLPPSQVRPRDLYYMFYDNQTIFLNLMGRYDTQEQEAALGKLTEYATSIADTDDGSLFSGGLQNLEWNSSALTESGREAYGQLLAAVAGAPTEAGRTLQTTLEQMAGSVTLDLTLADGRGGGAYPAALEDYWSYRLENYPSDFRWTFADNPVPPENAASLTLSSGNGAASVQCWQGVNLVRCTLRDETVWLAAPITGADAVYDGTLFSALREWYDGLEWDALQADILIPDEGQSHLKIAQAWSDAATQSALAVTSGSIFACTYVRAIAGVDSWADMPETSYPDASEGHERFWFSYTRIFVPETQHARNYQMAGNTGDYDGRYGEAPEGAFENFQVGVLYRTEEGWRCDGTGTGP</sequence>
<dbReference type="EMBL" id="AP023421">
    <property type="protein sequence ID" value="BCK85991.1"/>
    <property type="molecule type" value="Genomic_DNA"/>
</dbReference>
<evidence type="ECO:0000256" key="1">
    <source>
        <dbReference type="SAM" id="Phobius"/>
    </source>
</evidence>
<dbReference type="InterPro" id="IPR008756">
    <property type="entry name" value="Peptidase_M56"/>
</dbReference>